<comment type="caution">
    <text evidence="3">The sequence shown here is derived from an EMBL/GenBank/DDBJ whole genome shotgun (WGS) entry which is preliminary data.</text>
</comment>
<evidence type="ECO:0000313" key="3">
    <source>
        <dbReference type="EMBL" id="NYD86358.1"/>
    </source>
</evidence>
<evidence type="ECO:0000313" key="5">
    <source>
        <dbReference type="Proteomes" id="UP000618382"/>
    </source>
</evidence>
<feature type="chain" id="PRO_5038831482" description="Lipoprotein" evidence="1">
    <location>
        <begin position="32"/>
        <end position="159"/>
    </location>
</feature>
<name>A0A7Y9JX62_9CELL</name>
<dbReference type="RefSeq" id="WP_140458000.1">
    <property type="nucleotide sequence ID" value="NZ_BAABFI010000001.1"/>
</dbReference>
<reference evidence="2 5" key="2">
    <citation type="submission" date="2021-01" db="EMBL/GenBank/DDBJ databases">
        <title>Whole genome shotgun sequence of Cellulomonas oligotrophica NBRC 109435.</title>
        <authorList>
            <person name="Komaki H."/>
            <person name="Tamura T."/>
        </authorList>
    </citation>
    <scope>NUCLEOTIDE SEQUENCE [LARGE SCALE GENOMIC DNA]</scope>
    <source>
        <strain evidence="2 5">NBRC 109435</strain>
    </source>
</reference>
<keyword evidence="5" id="KW-1185">Reference proteome</keyword>
<dbReference type="AlphaFoldDB" id="A0A7Y9JX62"/>
<dbReference type="Proteomes" id="UP000577956">
    <property type="component" value="Unassembled WGS sequence"/>
</dbReference>
<keyword evidence="1" id="KW-0732">Signal</keyword>
<evidence type="ECO:0000256" key="1">
    <source>
        <dbReference type="SAM" id="SignalP"/>
    </source>
</evidence>
<proteinExistence type="predicted"/>
<organism evidence="3 4">
    <name type="scientific">Cellulomonas oligotrophica</name>
    <dbReference type="NCBI Taxonomy" id="931536"/>
    <lineage>
        <taxon>Bacteria</taxon>
        <taxon>Bacillati</taxon>
        <taxon>Actinomycetota</taxon>
        <taxon>Actinomycetes</taxon>
        <taxon>Micrococcales</taxon>
        <taxon>Cellulomonadaceae</taxon>
        <taxon>Cellulomonas</taxon>
    </lineage>
</organism>
<accession>A0A7Y9JX62</accession>
<sequence length="159" mass="15657">MERLRRAAAAGAALLLLLTACTTSGSVPTLADVGAAELAGQNGAALDSRCATLPLPATTVLTDCAEAGPGSGTFDIDVQPGAYTLVLLCDGPTGYVLGLGDLPVEPPAADVEVPCAQGPDPAVAHAFTVDEAGQVTVRGSAEGSGYYAAILVGPDHAPS</sequence>
<dbReference type="EMBL" id="BONN01000004">
    <property type="protein sequence ID" value="GIG32751.1"/>
    <property type="molecule type" value="Genomic_DNA"/>
</dbReference>
<dbReference type="Proteomes" id="UP000618382">
    <property type="component" value="Unassembled WGS sequence"/>
</dbReference>
<protein>
    <recommendedName>
        <fullName evidence="6">Lipoprotein</fullName>
    </recommendedName>
</protein>
<reference evidence="3 4" key="1">
    <citation type="submission" date="2020-07" db="EMBL/GenBank/DDBJ databases">
        <title>Sequencing the genomes of 1000 actinobacteria strains.</title>
        <authorList>
            <person name="Klenk H.-P."/>
        </authorList>
    </citation>
    <scope>NUCLEOTIDE SEQUENCE [LARGE SCALE GENOMIC DNA]</scope>
    <source>
        <strain evidence="3 4">DSM 24482</strain>
    </source>
</reference>
<evidence type="ECO:0000313" key="2">
    <source>
        <dbReference type="EMBL" id="GIG32751.1"/>
    </source>
</evidence>
<dbReference type="PROSITE" id="PS51257">
    <property type="entry name" value="PROKAR_LIPOPROTEIN"/>
    <property type="match status" value="1"/>
</dbReference>
<dbReference type="EMBL" id="JACCBK010000001">
    <property type="protein sequence ID" value="NYD86358.1"/>
    <property type="molecule type" value="Genomic_DNA"/>
</dbReference>
<feature type="signal peptide" evidence="1">
    <location>
        <begin position="1"/>
        <end position="31"/>
    </location>
</feature>
<evidence type="ECO:0000313" key="4">
    <source>
        <dbReference type="Proteomes" id="UP000577956"/>
    </source>
</evidence>
<gene>
    <name evidence="3" type="ORF">BKA21_001907</name>
    <name evidence="2" type="ORF">Col01nite_19100</name>
</gene>
<evidence type="ECO:0008006" key="6">
    <source>
        <dbReference type="Google" id="ProtNLM"/>
    </source>
</evidence>